<gene>
    <name evidence="2" type="ORF">LTLLF_121520</name>
</gene>
<name>A0A8J6L1Z6_MICOH</name>
<evidence type="ECO:0000313" key="3">
    <source>
        <dbReference type="Proteomes" id="UP000710432"/>
    </source>
</evidence>
<comment type="caution">
    <text evidence="2">The sequence shown here is derived from an EMBL/GenBank/DDBJ whole genome shotgun (WGS) entry which is preliminary data.</text>
</comment>
<evidence type="ECO:0000313" key="2">
    <source>
        <dbReference type="EMBL" id="KAH0517118.1"/>
    </source>
</evidence>
<feature type="non-terminal residue" evidence="2">
    <location>
        <position position="1"/>
    </location>
</feature>
<reference evidence="2" key="1">
    <citation type="submission" date="2020-03" db="EMBL/GenBank/DDBJ databases">
        <title>Studies in the Genomics of Life Span.</title>
        <authorList>
            <person name="Glass D."/>
        </authorList>
    </citation>
    <scope>NUCLEOTIDE SEQUENCE</scope>
    <source>
        <strain evidence="2">LTLLF</strain>
        <tissue evidence="2">Muscle</tissue>
    </source>
</reference>
<evidence type="ECO:0000256" key="1">
    <source>
        <dbReference type="SAM" id="MobiDB-lite"/>
    </source>
</evidence>
<dbReference type="AlphaFoldDB" id="A0A8J6L1Z6"/>
<organism evidence="2 3">
    <name type="scientific">Microtus ochrogaster</name>
    <name type="common">Prairie vole</name>
    <dbReference type="NCBI Taxonomy" id="79684"/>
    <lineage>
        <taxon>Eukaryota</taxon>
        <taxon>Metazoa</taxon>
        <taxon>Chordata</taxon>
        <taxon>Craniata</taxon>
        <taxon>Vertebrata</taxon>
        <taxon>Euteleostomi</taxon>
        <taxon>Mammalia</taxon>
        <taxon>Eutheria</taxon>
        <taxon>Euarchontoglires</taxon>
        <taxon>Glires</taxon>
        <taxon>Rodentia</taxon>
        <taxon>Myomorpha</taxon>
        <taxon>Muroidea</taxon>
        <taxon>Cricetidae</taxon>
        <taxon>Arvicolinae</taxon>
        <taxon>Microtus</taxon>
    </lineage>
</organism>
<accession>A0A8J6L1Z6</accession>
<dbReference type="EMBL" id="JAATJU010016900">
    <property type="protein sequence ID" value="KAH0517118.1"/>
    <property type="molecule type" value="Genomic_DNA"/>
</dbReference>
<protein>
    <submittedName>
        <fullName evidence="2">Mortality factor 4-like protein 2</fullName>
    </submittedName>
</protein>
<feature type="region of interest" description="Disordered" evidence="1">
    <location>
        <begin position="1"/>
        <end position="74"/>
    </location>
</feature>
<feature type="compositionally biased region" description="Polar residues" evidence="1">
    <location>
        <begin position="22"/>
        <end position="32"/>
    </location>
</feature>
<dbReference type="Proteomes" id="UP000710432">
    <property type="component" value="Unassembled WGS sequence"/>
</dbReference>
<proteinExistence type="predicted"/>
<feature type="compositionally biased region" description="Polar residues" evidence="1">
    <location>
        <begin position="63"/>
        <end position="74"/>
    </location>
</feature>
<sequence length="74" mass="7792">EFHKEGSQVPGETTSEEDSLKNPPQSIMQQNGMKGATVGDVSASSWTDNLEPGLPGRCEVDSAKNSAAGSVQWT</sequence>